<accession>A0A1X7J160</accession>
<gene>
    <name evidence="12" type="ORF">SAMN05661096_01131</name>
</gene>
<comment type="similarity">
    <text evidence="1 10 11">Belongs to the HAM1 NTPase family.</text>
</comment>
<dbReference type="InterPro" id="IPR029001">
    <property type="entry name" value="ITPase-like_fam"/>
</dbReference>
<comment type="cofactor">
    <cofactor evidence="10">
        <name>Mg(2+)</name>
        <dbReference type="ChEBI" id="CHEBI:18420"/>
    </cofactor>
    <text evidence="10">Binds 1 Mg(2+) ion per subunit.</text>
</comment>
<dbReference type="GO" id="GO:0035870">
    <property type="term" value="F:dITP diphosphatase activity"/>
    <property type="evidence" value="ECO:0007669"/>
    <property type="project" value="UniProtKB-UniRule"/>
</dbReference>
<evidence type="ECO:0000256" key="2">
    <source>
        <dbReference type="ARBA" id="ARBA00011738"/>
    </source>
</evidence>
<dbReference type="NCBIfam" id="NF011398">
    <property type="entry name" value="PRK14823.1"/>
    <property type="match status" value="1"/>
</dbReference>
<feature type="binding site" evidence="10">
    <location>
        <begin position="7"/>
        <end position="12"/>
    </location>
    <ligand>
        <name>substrate</name>
    </ligand>
</feature>
<keyword evidence="4 10" id="KW-0547">Nucleotide-binding</keyword>
<dbReference type="CDD" id="cd00515">
    <property type="entry name" value="HAM1"/>
    <property type="match status" value="1"/>
</dbReference>
<evidence type="ECO:0000256" key="7">
    <source>
        <dbReference type="ARBA" id="ARBA00023080"/>
    </source>
</evidence>
<evidence type="ECO:0000256" key="8">
    <source>
        <dbReference type="ARBA" id="ARBA00051875"/>
    </source>
</evidence>
<evidence type="ECO:0000256" key="10">
    <source>
        <dbReference type="HAMAP-Rule" id="MF_01405"/>
    </source>
</evidence>
<evidence type="ECO:0000256" key="11">
    <source>
        <dbReference type="RuleBase" id="RU003781"/>
    </source>
</evidence>
<keyword evidence="3 10" id="KW-0479">Metal-binding</keyword>
<feature type="binding site" evidence="10">
    <location>
        <position position="69"/>
    </location>
    <ligand>
        <name>substrate</name>
    </ligand>
</feature>
<feature type="active site" description="Proton acceptor" evidence="10">
    <location>
        <position position="68"/>
    </location>
</feature>
<evidence type="ECO:0000256" key="6">
    <source>
        <dbReference type="ARBA" id="ARBA00022842"/>
    </source>
</evidence>
<dbReference type="Pfam" id="PF01725">
    <property type="entry name" value="Ham1p_like"/>
    <property type="match status" value="1"/>
</dbReference>
<comment type="function">
    <text evidence="10">Pyrophosphatase that catalyzes the hydrolysis of nucleoside triphosphates to their monophosphate derivatives, with a high preference for the non-canonical purine nucleotides XTP (xanthosine triphosphate), dITP (deoxyinosine triphosphate) and ITP. Seems to function as a house-cleaning enzyme that removes non-canonical purine nucleotides from the nucleotide pool, thus preventing their incorporation into DNA/RNA and avoiding chromosomal lesions.</text>
</comment>
<evidence type="ECO:0000313" key="12">
    <source>
        <dbReference type="EMBL" id="SMG20881.1"/>
    </source>
</evidence>
<name>A0A1X7J160_9BACT</name>
<keyword evidence="13" id="KW-1185">Reference proteome</keyword>
<dbReference type="InterPro" id="IPR002637">
    <property type="entry name" value="RdgB/HAM1"/>
</dbReference>
<dbReference type="GO" id="GO:0005829">
    <property type="term" value="C:cytosol"/>
    <property type="evidence" value="ECO:0007669"/>
    <property type="project" value="TreeGrafter"/>
</dbReference>
<dbReference type="EMBL" id="FXAW01000002">
    <property type="protein sequence ID" value="SMG20881.1"/>
    <property type="molecule type" value="Genomic_DNA"/>
</dbReference>
<feature type="binding site" evidence="10">
    <location>
        <position position="68"/>
    </location>
    <ligand>
        <name>Mg(2+)</name>
        <dbReference type="ChEBI" id="CHEBI:18420"/>
    </ligand>
</feature>
<evidence type="ECO:0000256" key="4">
    <source>
        <dbReference type="ARBA" id="ARBA00022741"/>
    </source>
</evidence>
<dbReference type="NCBIfam" id="TIGR00042">
    <property type="entry name" value="RdgB/HAM1 family non-canonical purine NTP pyrophosphatase"/>
    <property type="match status" value="1"/>
</dbReference>
<dbReference type="GO" id="GO:0009146">
    <property type="term" value="P:purine nucleoside triphosphate catabolic process"/>
    <property type="evidence" value="ECO:0007669"/>
    <property type="project" value="UniProtKB-UniRule"/>
</dbReference>
<dbReference type="RefSeq" id="WP_085516104.1">
    <property type="nucleotide sequence ID" value="NZ_FXAW01000002.1"/>
</dbReference>
<dbReference type="GO" id="GO:0046872">
    <property type="term" value="F:metal ion binding"/>
    <property type="evidence" value="ECO:0007669"/>
    <property type="project" value="UniProtKB-KW"/>
</dbReference>
<proteinExistence type="inferred from homology"/>
<evidence type="ECO:0000256" key="9">
    <source>
        <dbReference type="ARBA" id="ARBA00052017"/>
    </source>
</evidence>
<dbReference type="GO" id="GO:0000166">
    <property type="term" value="F:nucleotide binding"/>
    <property type="evidence" value="ECO:0007669"/>
    <property type="project" value="UniProtKB-KW"/>
</dbReference>
<comment type="catalytic activity">
    <reaction evidence="8 10">
        <text>dITP + H2O = dIMP + diphosphate + H(+)</text>
        <dbReference type="Rhea" id="RHEA:28342"/>
        <dbReference type="ChEBI" id="CHEBI:15377"/>
        <dbReference type="ChEBI" id="CHEBI:15378"/>
        <dbReference type="ChEBI" id="CHEBI:33019"/>
        <dbReference type="ChEBI" id="CHEBI:61194"/>
        <dbReference type="ChEBI" id="CHEBI:61382"/>
        <dbReference type="EC" id="3.6.1.66"/>
    </reaction>
</comment>
<protein>
    <recommendedName>
        <fullName evidence="10">dITP/XTP pyrophosphatase</fullName>
        <ecNumber evidence="10">3.6.1.66</ecNumber>
    </recommendedName>
    <alternativeName>
        <fullName evidence="10">Non-canonical purine NTP pyrophosphatase</fullName>
    </alternativeName>
    <alternativeName>
        <fullName evidence="10">Non-standard purine NTP pyrophosphatase</fullName>
    </alternativeName>
    <alternativeName>
        <fullName evidence="10">Nucleoside-triphosphate diphosphatase</fullName>
    </alternativeName>
    <alternativeName>
        <fullName evidence="10">Nucleoside-triphosphate pyrophosphatase</fullName>
        <shortName evidence="10">NTPase</shortName>
    </alternativeName>
</protein>
<dbReference type="HAMAP" id="MF_01405">
    <property type="entry name" value="Non_canon_purine_NTPase"/>
    <property type="match status" value="1"/>
</dbReference>
<evidence type="ECO:0000256" key="5">
    <source>
        <dbReference type="ARBA" id="ARBA00022801"/>
    </source>
</evidence>
<dbReference type="GO" id="GO:0017111">
    <property type="term" value="F:ribonucleoside triphosphate phosphatase activity"/>
    <property type="evidence" value="ECO:0007669"/>
    <property type="project" value="InterPro"/>
</dbReference>
<comment type="subunit">
    <text evidence="2 10">Homodimer.</text>
</comment>
<feature type="binding site" evidence="10">
    <location>
        <begin position="176"/>
        <end position="177"/>
    </location>
    <ligand>
        <name>substrate</name>
    </ligand>
</feature>
<dbReference type="Proteomes" id="UP000193804">
    <property type="component" value="Unassembled WGS sequence"/>
</dbReference>
<reference evidence="13" key="1">
    <citation type="submission" date="2017-04" db="EMBL/GenBank/DDBJ databases">
        <authorList>
            <person name="Varghese N."/>
            <person name="Submissions S."/>
        </authorList>
    </citation>
    <scope>NUCLEOTIDE SEQUENCE [LARGE SCALE GENOMIC DNA]</scope>
    <source>
        <strain evidence="13">DSM 4125</strain>
    </source>
</reference>
<dbReference type="GO" id="GO:0036222">
    <property type="term" value="F:XTP diphosphatase activity"/>
    <property type="evidence" value="ECO:0007669"/>
    <property type="project" value="UniProtKB-UniRule"/>
</dbReference>
<dbReference type="Gene3D" id="3.90.950.10">
    <property type="match status" value="1"/>
</dbReference>
<dbReference type="STRING" id="1028.SAMN05661096_01131"/>
<sequence length="192" mass="21461">MKLCFATNNANKIKEVSHLLGVEFQLLSLQDIGCHEELREDQSTLEGNAQQKAAYVFDNYNISCFADDTGLEVEALNSEPGVFSARYAGPQRSDEDNMALLLERLDASPNRQARFRTVICAFIGDQKHFFEGIVEGEIASAHNGDEGFGYDPIFIPNGYSQTFAQMSLEEKNKISHRSIAVRKLVDFLQTNS</sequence>
<keyword evidence="5 10" id="KW-0378">Hydrolase</keyword>
<dbReference type="OrthoDB" id="9807456at2"/>
<dbReference type="GO" id="GO:0009117">
    <property type="term" value="P:nucleotide metabolic process"/>
    <property type="evidence" value="ECO:0007669"/>
    <property type="project" value="UniProtKB-KW"/>
</dbReference>
<evidence type="ECO:0000313" key="13">
    <source>
        <dbReference type="Proteomes" id="UP000193804"/>
    </source>
</evidence>
<evidence type="ECO:0000256" key="1">
    <source>
        <dbReference type="ARBA" id="ARBA00008023"/>
    </source>
</evidence>
<dbReference type="InterPro" id="IPR020922">
    <property type="entry name" value="dITP/XTP_pyrophosphatase"/>
</dbReference>
<comment type="caution">
    <text evidence="10">Lacks conserved residue(s) required for the propagation of feature annotation.</text>
</comment>
<dbReference type="PANTHER" id="PTHR11067">
    <property type="entry name" value="INOSINE TRIPHOSPHATE PYROPHOSPHATASE/HAM1 PROTEIN"/>
    <property type="match status" value="1"/>
</dbReference>
<dbReference type="PANTHER" id="PTHR11067:SF9">
    <property type="entry name" value="INOSINE TRIPHOSPHATE PYROPHOSPHATASE"/>
    <property type="match status" value="1"/>
</dbReference>
<dbReference type="GO" id="GO:0036220">
    <property type="term" value="F:ITP diphosphatase activity"/>
    <property type="evidence" value="ECO:0007669"/>
    <property type="project" value="UniProtKB-UniRule"/>
</dbReference>
<comment type="catalytic activity">
    <reaction evidence="9 10">
        <text>XTP + H2O = XMP + diphosphate + H(+)</text>
        <dbReference type="Rhea" id="RHEA:28610"/>
        <dbReference type="ChEBI" id="CHEBI:15377"/>
        <dbReference type="ChEBI" id="CHEBI:15378"/>
        <dbReference type="ChEBI" id="CHEBI:33019"/>
        <dbReference type="ChEBI" id="CHEBI:57464"/>
        <dbReference type="ChEBI" id="CHEBI:61314"/>
        <dbReference type="EC" id="3.6.1.66"/>
    </reaction>
</comment>
<comment type="catalytic activity">
    <reaction evidence="10">
        <text>ITP + H2O = IMP + diphosphate + H(+)</text>
        <dbReference type="Rhea" id="RHEA:29399"/>
        <dbReference type="ChEBI" id="CHEBI:15377"/>
        <dbReference type="ChEBI" id="CHEBI:15378"/>
        <dbReference type="ChEBI" id="CHEBI:33019"/>
        <dbReference type="ChEBI" id="CHEBI:58053"/>
        <dbReference type="ChEBI" id="CHEBI:61402"/>
        <dbReference type="EC" id="3.6.1.66"/>
    </reaction>
</comment>
<keyword evidence="6 10" id="KW-0460">Magnesium</keyword>
<feature type="binding site" evidence="10">
    <location>
        <begin position="148"/>
        <end position="151"/>
    </location>
    <ligand>
        <name>substrate</name>
    </ligand>
</feature>
<feature type="binding site" evidence="10">
    <location>
        <position position="171"/>
    </location>
    <ligand>
        <name>substrate</name>
    </ligand>
</feature>
<dbReference type="EC" id="3.6.1.66" evidence="10"/>
<dbReference type="AlphaFoldDB" id="A0A1X7J160"/>
<organism evidence="12 13">
    <name type="scientific">Marivirga sericea</name>
    <dbReference type="NCBI Taxonomy" id="1028"/>
    <lineage>
        <taxon>Bacteria</taxon>
        <taxon>Pseudomonadati</taxon>
        <taxon>Bacteroidota</taxon>
        <taxon>Cytophagia</taxon>
        <taxon>Cytophagales</taxon>
        <taxon>Marivirgaceae</taxon>
        <taxon>Marivirga</taxon>
    </lineage>
</organism>
<dbReference type="FunFam" id="3.90.950.10:FF:000001">
    <property type="entry name" value="dITP/XTP pyrophosphatase"/>
    <property type="match status" value="1"/>
</dbReference>
<dbReference type="SUPFAM" id="SSF52972">
    <property type="entry name" value="ITPase-like"/>
    <property type="match status" value="1"/>
</dbReference>
<keyword evidence="7 10" id="KW-0546">Nucleotide metabolism</keyword>
<evidence type="ECO:0000256" key="3">
    <source>
        <dbReference type="ARBA" id="ARBA00022723"/>
    </source>
</evidence>